<feature type="non-terminal residue" evidence="5">
    <location>
        <position position="238"/>
    </location>
</feature>
<keyword evidence="3" id="KW-0732">Signal</keyword>
<dbReference type="OrthoDB" id="6132182at2759"/>
<evidence type="ECO:0000256" key="3">
    <source>
        <dbReference type="SAM" id="SignalP"/>
    </source>
</evidence>
<dbReference type="InterPro" id="IPR050316">
    <property type="entry name" value="Tyrosinase/Hemocyanin"/>
</dbReference>
<dbReference type="InterPro" id="IPR002227">
    <property type="entry name" value="Tyrosinase_Cu-bd"/>
</dbReference>
<dbReference type="Pfam" id="PF00264">
    <property type="entry name" value="Tyrosinase"/>
    <property type="match status" value="1"/>
</dbReference>
<dbReference type="InterPro" id="IPR008922">
    <property type="entry name" value="Di-copper_centre_dom_sf"/>
</dbReference>
<name>A0A4P9Y9E4_9FUNG</name>
<dbReference type="AlphaFoldDB" id="A0A4P9Y9E4"/>
<dbReference type="GO" id="GO:0046872">
    <property type="term" value="F:metal ion binding"/>
    <property type="evidence" value="ECO:0007669"/>
    <property type="project" value="UniProtKB-KW"/>
</dbReference>
<dbReference type="PROSITE" id="PS00498">
    <property type="entry name" value="TYROSINASE_2"/>
    <property type="match status" value="1"/>
</dbReference>
<evidence type="ECO:0000256" key="1">
    <source>
        <dbReference type="ARBA" id="ARBA00022723"/>
    </source>
</evidence>
<dbReference type="GO" id="GO:0016491">
    <property type="term" value="F:oxidoreductase activity"/>
    <property type="evidence" value="ECO:0007669"/>
    <property type="project" value="InterPro"/>
</dbReference>
<feature type="chain" id="PRO_5020305375" description="Tyrosinase copper-binding domain-containing protein" evidence="3">
    <location>
        <begin position="29"/>
        <end position="238"/>
    </location>
</feature>
<feature type="signal peptide" evidence="3">
    <location>
        <begin position="1"/>
        <end position="28"/>
    </location>
</feature>
<sequence>MFSRQISGIAGFLVAGLLLVSSVQTVDARCAKVNVRKEIRDLSRPEFDKFIAAIKKLKSGPSPTPYDKFAELHLRYQIDIHNGAMFFPWHRKFILEFERELQKMDPSVTLPYWQWSADADYPHNSPVLQPTMMGGNAFGGCLNNGPFAGWMRPYPAPGCLVRGYNLGATIGSFFAPRLISLFTSRATSYDEFRASIELGPHPGPHVGIGFDMTGMNAPADPMFFLHHGYIDKIWYDWQ</sequence>
<dbReference type="PRINTS" id="PR00092">
    <property type="entry name" value="TYROSINASE"/>
</dbReference>
<evidence type="ECO:0000313" key="6">
    <source>
        <dbReference type="Proteomes" id="UP000267251"/>
    </source>
</evidence>
<dbReference type="EMBL" id="KZ987809">
    <property type="protein sequence ID" value="RKP14640.1"/>
    <property type="molecule type" value="Genomic_DNA"/>
</dbReference>
<dbReference type="Gene3D" id="1.10.1280.10">
    <property type="entry name" value="Di-copper center containing domain from catechol oxidase"/>
    <property type="match status" value="1"/>
</dbReference>
<proteinExistence type="predicted"/>
<feature type="domain" description="Tyrosinase copper-binding" evidence="4">
    <location>
        <begin position="220"/>
        <end position="231"/>
    </location>
</feature>
<reference evidence="6" key="1">
    <citation type="journal article" date="2018" name="Nat. Microbiol.">
        <title>Leveraging single-cell genomics to expand the fungal tree of life.</title>
        <authorList>
            <person name="Ahrendt S.R."/>
            <person name="Quandt C.A."/>
            <person name="Ciobanu D."/>
            <person name="Clum A."/>
            <person name="Salamov A."/>
            <person name="Andreopoulos B."/>
            <person name="Cheng J.F."/>
            <person name="Woyke T."/>
            <person name="Pelin A."/>
            <person name="Henrissat B."/>
            <person name="Reynolds N.K."/>
            <person name="Benny G.L."/>
            <person name="Smith M.E."/>
            <person name="James T.Y."/>
            <person name="Grigoriev I.V."/>
        </authorList>
    </citation>
    <scope>NUCLEOTIDE SEQUENCE [LARGE SCALE GENOMIC DNA]</scope>
</reference>
<dbReference type="PANTHER" id="PTHR11474:SF126">
    <property type="entry name" value="TYROSINASE-LIKE PROTEIN TYR-1-RELATED"/>
    <property type="match status" value="1"/>
</dbReference>
<dbReference type="Proteomes" id="UP000267251">
    <property type="component" value="Unassembled WGS sequence"/>
</dbReference>
<evidence type="ECO:0000313" key="5">
    <source>
        <dbReference type="EMBL" id="RKP14640.1"/>
    </source>
</evidence>
<evidence type="ECO:0000259" key="4">
    <source>
        <dbReference type="PROSITE" id="PS00498"/>
    </source>
</evidence>
<accession>A0A4P9Y9E4</accession>
<protein>
    <recommendedName>
        <fullName evidence="4">Tyrosinase copper-binding domain-containing protein</fullName>
    </recommendedName>
</protein>
<dbReference type="PANTHER" id="PTHR11474">
    <property type="entry name" value="TYROSINASE FAMILY MEMBER"/>
    <property type="match status" value="1"/>
</dbReference>
<keyword evidence="6" id="KW-1185">Reference proteome</keyword>
<keyword evidence="2" id="KW-0186">Copper</keyword>
<organism evidence="5 6">
    <name type="scientific">Piptocephalis cylindrospora</name>
    <dbReference type="NCBI Taxonomy" id="1907219"/>
    <lineage>
        <taxon>Eukaryota</taxon>
        <taxon>Fungi</taxon>
        <taxon>Fungi incertae sedis</taxon>
        <taxon>Zoopagomycota</taxon>
        <taxon>Zoopagomycotina</taxon>
        <taxon>Zoopagomycetes</taxon>
        <taxon>Zoopagales</taxon>
        <taxon>Piptocephalidaceae</taxon>
        <taxon>Piptocephalis</taxon>
    </lineage>
</organism>
<evidence type="ECO:0000256" key="2">
    <source>
        <dbReference type="ARBA" id="ARBA00023008"/>
    </source>
</evidence>
<dbReference type="SUPFAM" id="SSF48056">
    <property type="entry name" value="Di-copper centre-containing domain"/>
    <property type="match status" value="1"/>
</dbReference>
<gene>
    <name evidence="5" type="ORF">BJ684DRAFT_8260</name>
</gene>
<keyword evidence="1" id="KW-0479">Metal-binding</keyword>